<dbReference type="GO" id="GO:0004222">
    <property type="term" value="F:metalloendopeptidase activity"/>
    <property type="evidence" value="ECO:0007669"/>
    <property type="project" value="UniProtKB-UniRule"/>
</dbReference>
<dbReference type="CDD" id="cd04280">
    <property type="entry name" value="ZnMc_astacin_like"/>
    <property type="match status" value="1"/>
</dbReference>
<dbReference type="GO" id="GO:0008270">
    <property type="term" value="F:zinc ion binding"/>
    <property type="evidence" value="ECO:0007669"/>
    <property type="project" value="UniProtKB-UniRule"/>
</dbReference>
<keyword evidence="17" id="KW-1185">Reference proteome</keyword>
<evidence type="ECO:0000256" key="10">
    <source>
        <dbReference type="ARBA" id="ARBA00023157"/>
    </source>
</evidence>
<evidence type="ECO:0000256" key="3">
    <source>
        <dbReference type="ARBA" id="ARBA00022525"/>
    </source>
</evidence>
<protein>
    <recommendedName>
        <fullName evidence="12">Zinc metalloproteinase</fullName>
    </recommendedName>
</protein>
<keyword evidence="7 13" id="KW-0378">Hydrolase</keyword>
<evidence type="ECO:0000313" key="16">
    <source>
        <dbReference type="EMBL" id="GMT24128.1"/>
    </source>
</evidence>
<evidence type="ECO:0000256" key="9">
    <source>
        <dbReference type="ARBA" id="ARBA00023049"/>
    </source>
</evidence>
<dbReference type="SMART" id="SM00235">
    <property type="entry name" value="ZnMc"/>
    <property type="match status" value="1"/>
</dbReference>
<dbReference type="GO" id="GO:0005576">
    <property type="term" value="C:extracellular region"/>
    <property type="evidence" value="ECO:0007669"/>
    <property type="project" value="UniProtKB-SubCell"/>
</dbReference>
<evidence type="ECO:0000256" key="14">
    <source>
        <dbReference type="RuleBase" id="RU361183"/>
    </source>
</evidence>
<comment type="cofactor">
    <cofactor evidence="13 14">
        <name>Zn(2+)</name>
        <dbReference type="ChEBI" id="CHEBI:29105"/>
    </cofactor>
    <text evidence="13 14">Binds 1 zinc ion per subunit.</text>
</comment>
<dbReference type="SUPFAM" id="SSF55486">
    <property type="entry name" value="Metalloproteases ('zincins'), catalytic domain"/>
    <property type="match status" value="1"/>
</dbReference>
<dbReference type="PROSITE" id="PS51864">
    <property type="entry name" value="ASTACIN"/>
    <property type="match status" value="1"/>
</dbReference>
<evidence type="ECO:0000256" key="2">
    <source>
        <dbReference type="ARBA" id="ARBA00004613"/>
    </source>
</evidence>
<dbReference type="InterPro" id="IPR017050">
    <property type="entry name" value="Metallopeptidase_nem"/>
</dbReference>
<name>A0AAV5W0C0_9BILA</name>
<feature type="binding site" evidence="13">
    <location>
        <position position="197"/>
    </location>
    <ligand>
        <name>Zn(2+)</name>
        <dbReference type="ChEBI" id="CHEBI:29105"/>
        <note>catalytic</note>
    </ligand>
</feature>
<comment type="subcellular location">
    <subcellularLocation>
        <location evidence="2 12">Secreted</location>
    </subcellularLocation>
</comment>
<dbReference type="InterPro" id="IPR034035">
    <property type="entry name" value="Astacin-like_dom"/>
</dbReference>
<keyword evidence="5 13" id="KW-0479">Metal-binding</keyword>
<organism evidence="16 17">
    <name type="scientific">Pristionchus fissidentatus</name>
    <dbReference type="NCBI Taxonomy" id="1538716"/>
    <lineage>
        <taxon>Eukaryota</taxon>
        <taxon>Metazoa</taxon>
        <taxon>Ecdysozoa</taxon>
        <taxon>Nematoda</taxon>
        <taxon>Chromadorea</taxon>
        <taxon>Rhabditida</taxon>
        <taxon>Rhabditina</taxon>
        <taxon>Diplogasteromorpha</taxon>
        <taxon>Diplogasteroidea</taxon>
        <taxon>Neodiplogasteridae</taxon>
        <taxon>Pristionchus</taxon>
    </lineage>
</organism>
<keyword evidence="9 13" id="KW-0482">Metalloprotease</keyword>
<proteinExistence type="predicted"/>
<dbReference type="InterPro" id="IPR000742">
    <property type="entry name" value="EGF"/>
</dbReference>
<dbReference type="EMBL" id="BTSY01000004">
    <property type="protein sequence ID" value="GMT24128.1"/>
    <property type="molecule type" value="Genomic_DNA"/>
</dbReference>
<keyword evidence="10" id="KW-1015">Disulfide bond</keyword>
<dbReference type="PROSITE" id="PS01186">
    <property type="entry name" value="EGF_2"/>
    <property type="match status" value="1"/>
</dbReference>
<comment type="caution">
    <text evidence="16">The sequence shown here is derived from an EMBL/GenBank/DDBJ whole genome shotgun (WGS) entry which is preliminary data.</text>
</comment>
<evidence type="ECO:0000256" key="13">
    <source>
        <dbReference type="PROSITE-ProRule" id="PRU01211"/>
    </source>
</evidence>
<sequence>MEIQLKGGTNEKKLIEGRIEEIHNIRDNLVSLDGANIAYDDNSYTGPYAKDLYQGDILLTKYVPYTRIVYNLALILSEQLDLVTSKKSSRYRRQAQKNSRYPLNLWKNGPIPYSFDSKFPLNRVEKVRAAIEFWQNNTCIRFKENGVGRDRIRFIAGNGCWSMIGKTGGEQQVSIGYGCDWMGTIAHELEHAFGVWHTQARYDRGYYVAVNAWNIQKYQLHNFDTQSDKNSDNLQIPYEFGSVMHYFENDFAIDRSKPTLVTRTGYERFQNSMSNYLPSFYDIKLINTYYKCYDNCRWKIQCSNGGMQDVNNCGYCKCPAGYSGRYCEYTVSNTYIIHPFSTSGCDRSMVIGRTPTNFTATTGRDGLWSITYEHCAIHLKTSDPSKRIELQITSGRGYTSWNCYGAGVDVRVMRDPAMTGLRYCRPNTKFEPAYSDGDHMVLNLFARVNYVNFSFSARSF</sequence>
<dbReference type="GO" id="GO:0018996">
    <property type="term" value="P:molting cycle, collagen and cuticulin-based cuticle"/>
    <property type="evidence" value="ECO:0007669"/>
    <property type="project" value="InterPro"/>
</dbReference>
<reference evidence="16" key="1">
    <citation type="submission" date="2023-10" db="EMBL/GenBank/DDBJ databases">
        <title>Genome assembly of Pristionchus species.</title>
        <authorList>
            <person name="Yoshida K."/>
            <person name="Sommer R.J."/>
        </authorList>
    </citation>
    <scope>NUCLEOTIDE SEQUENCE</scope>
    <source>
        <strain evidence="16">RS5133</strain>
    </source>
</reference>
<evidence type="ECO:0000256" key="12">
    <source>
        <dbReference type="PIRNR" id="PIRNR036365"/>
    </source>
</evidence>
<dbReference type="PRINTS" id="PR00480">
    <property type="entry name" value="ASTACIN"/>
</dbReference>
<comment type="function">
    <text evidence="1">Metalloprotease.</text>
</comment>
<feature type="binding site" evidence="13">
    <location>
        <position position="191"/>
    </location>
    <ligand>
        <name>Zn(2+)</name>
        <dbReference type="ChEBI" id="CHEBI:29105"/>
        <note>catalytic</note>
    </ligand>
</feature>
<keyword evidence="3 12" id="KW-0964">Secreted</keyword>
<evidence type="ECO:0000256" key="4">
    <source>
        <dbReference type="ARBA" id="ARBA00022670"/>
    </source>
</evidence>
<comment type="caution">
    <text evidence="13">Lacks conserved residue(s) required for the propagation of feature annotation.</text>
</comment>
<feature type="domain" description="Peptidase M12A" evidence="15">
    <location>
        <begin position="94"/>
        <end position="293"/>
    </location>
</feature>
<feature type="active site" evidence="13">
    <location>
        <position position="188"/>
    </location>
</feature>
<evidence type="ECO:0000256" key="11">
    <source>
        <dbReference type="ARBA" id="ARBA00023180"/>
    </source>
</evidence>
<dbReference type="PANTHER" id="PTHR10127">
    <property type="entry name" value="DISCOIDIN, CUB, EGF, LAMININ , AND ZINC METALLOPROTEASE DOMAIN CONTAINING"/>
    <property type="match status" value="1"/>
</dbReference>
<dbReference type="InterPro" id="IPR024079">
    <property type="entry name" value="MetalloPept_cat_dom_sf"/>
</dbReference>
<dbReference type="Proteomes" id="UP001432322">
    <property type="component" value="Unassembled WGS sequence"/>
</dbReference>
<evidence type="ECO:0000256" key="1">
    <source>
        <dbReference type="ARBA" id="ARBA00002657"/>
    </source>
</evidence>
<dbReference type="GO" id="GO:0006508">
    <property type="term" value="P:proteolysis"/>
    <property type="evidence" value="ECO:0007669"/>
    <property type="project" value="UniProtKB-KW"/>
</dbReference>
<dbReference type="PIRSF" id="PIRSF036365">
    <property type="entry name" value="Astacin_nematoda"/>
    <property type="match status" value="1"/>
</dbReference>
<keyword evidence="8 13" id="KW-0862">Zinc</keyword>
<accession>A0AAV5W0C0</accession>
<dbReference type="PANTHER" id="PTHR10127:SF793">
    <property type="entry name" value="ZINC METALLOPROTEINASE NAS-31"/>
    <property type="match status" value="1"/>
</dbReference>
<dbReference type="Pfam" id="PF01400">
    <property type="entry name" value="Astacin"/>
    <property type="match status" value="1"/>
</dbReference>
<dbReference type="PROSITE" id="PS00022">
    <property type="entry name" value="EGF_1"/>
    <property type="match status" value="1"/>
</dbReference>
<gene>
    <name evidence="16" type="ORF">PFISCL1PPCAC_15425</name>
</gene>
<dbReference type="InterPro" id="IPR006026">
    <property type="entry name" value="Peptidase_Metallo"/>
</dbReference>
<dbReference type="FunFam" id="3.40.390.10:FF:000048">
    <property type="entry name" value="Zinc metalloproteinase"/>
    <property type="match status" value="1"/>
</dbReference>
<keyword evidence="6" id="KW-0732">Signal</keyword>
<dbReference type="Gene3D" id="3.40.390.10">
    <property type="entry name" value="Collagenase (Catalytic Domain)"/>
    <property type="match status" value="1"/>
</dbReference>
<evidence type="ECO:0000259" key="15">
    <source>
        <dbReference type="PROSITE" id="PS51864"/>
    </source>
</evidence>
<evidence type="ECO:0000256" key="8">
    <source>
        <dbReference type="ARBA" id="ARBA00022833"/>
    </source>
</evidence>
<evidence type="ECO:0000256" key="7">
    <source>
        <dbReference type="ARBA" id="ARBA00022801"/>
    </source>
</evidence>
<evidence type="ECO:0000256" key="6">
    <source>
        <dbReference type="ARBA" id="ARBA00022729"/>
    </source>
</evidence>
<keyword evidence="4 13" id="KW-0645">Protease</keyword>
<evidence type="ECO:0000256" key="5">
    <source>
        <dbReference type="ARBA" id="ARBA00022723"/>
    </source>
</evidence>
<dbReference type="AlphaFoldDB" id="A0AAV5W0C0"/>
<feature type="binding site" evidence="13">
    <location>
        <position position="187"/>
    </location>
    <ligand>
        <name>Zn(2+)</name>
        <dbReference type="ChEBI" id="CHEBI:29105"/>
        <note>catalytic</note>
    </ligand>
</feature>
<dbReference type="InterPro" id="IPR001506">
    <property type="entry name" value="Peptidase_M12A"/>
</dbReference>
<keyword evidence="11" id="KW-0325">Glycoprotein</keyword>
<evidence type="ECO:0000313" key="17">
    <source>
        <dbReference type="Proteomes" id="UP001432322"/>
    </source>
</evidence>